<protein>
    <submittedName>
        <fullName evidence="7">ABC transporter ATP-binding protein</fullName>
    </submittedName>
</protein>
<dbReference type="GO" id="GO:0015658">
    <property type="term" value="F:branched-chain amino acid transmembrane transporter activity"/>
    <property type="evidence" value="ECO:0007669"/>
    <property type="project" value="TreeGrafter"/>
</dbReference>
<dbReference type="PROSITE" id="PS00211">
    <property type="entry name" value="ABC_TRANSPORTER_1"/>
    <property type="match status" value="1"/>
</dbReference>
<keyword evidence="4 7" id="KW-0067">ATP-binding</keyword>
<evidence type="ECO:0000256" key="2">
    <source>
        <dbReference type="ARBA" id="ARBA00022448"/>
    </source>
</evidence>
<feature type="domain" description="ABC transporter" evidence="6">
    <location>
        <begin position="2"/>
        <end position="233"/>
    </location>
</feature>
<organism evidence="7">
    <name type="scientific">Mesorhizobium sp. WSM2240</name>
    <dbReference type="NCBI Taxonomy" id="3228851"/>
    <lineage>
        <taxon>Bacteria</taxon>
        <taxon>Pseudomonadati</taxon>
        <taxon>Pseudomonadota</taxon>
        <taxon>Alphaproteobacteria</taxon>
        <taxon>Hyphomicrobiales</taxon>
        <taxon>Phyllobacteriaceae</taxon>
        <taxon>Mesorhizobium</taxon>
    </lineage>
</organism>
<name>A0AAU8CTY3_9HYPH</name>
<dbReference type="GO" id="GO:0005524">
    <property type="term" value="F:ATP binding"/>
    <property type="evidence" value="ECO:0007669"/>
    <property type="project" value="UniProtKB-KW"/>
</dbReference>
<evidence type="ECO:0000259" key="6">
    <source>
        <dbReference type="PROSITE" id="PS50893"/>
    </source>
</evidence>
<evidence type="ECO:0000256" key="3">
    <source>
        <dbReference type="ARBA" id="ARBA00022741"/>
    </source>
</evidence>
<dbReference type="GO" id="GO:0015807">
    <property type="term" value="P:L-amino acid transport"/>
    <property type="evidence" value="ECO:0007669"/>
    <property type="project" value="TreeGrafter"/>
</dbReference>
<dbReference type="InterPro" id="IPR027417">
    <property type="entry name" value="P-loop_NTPase"/>
</dbReference>
<dbReference type="InterPro" id="IPR032823">
    <property type="entry name" value="BCA_ABC_TP_C"/>
</dbReference>
<keyword evidence="5" id="KW-0029">Amino-acid transport</keyword>
<dbReference type="InterPro" id="IPR003593">
    <property type="entry name" value="AAA+_ATPase"/>
</dbReference>
<proteinExistence type="inferred from homology"/>
<dbReference type="EMBL" id="CP159253">
    <property type="protein sequence ID" value="XCG49635.1"/>
    <property type="molecule type" value="Genomic_DNA"/>
</dbReference>
<keyword evidence="2" id="KW-0813">Transport</keyword>
<dbReference type="AlphaFoldDB" id="A0AAU8CTY3"/>
<evidence type="ECO:0000256" key="4">
    <source>
        <dbReference type="ARBA" id="ARBA00022840"/>
    </source>
</evidence>
<dbReference type="SMART" id="SM00382">
    <property type="entry name" value="AAA"/>
    <property type="match status" value="1"/>
</dbReference>
<dbReference type="PROSITE" id="PS50893">
    <property type="entry name" value="ABC_TRANSPORTER_2"/>
    <property type="match status" value="1"/>
</dbReference>
<dbReference type="CDD" id="cd03224">
    <property type="entry name" value="ABC_TM1139_LivF_branched"/>
    <property type="match status" value="1"/>
</dbReference>
<sequence>MLEAKDLVLEYGGVRALNGMSFTASTGEVTAVVGSNGAGKTTLMNAICGLVKLASGEIRLDGARLNGLAPDEIVRKGVSLVPEGRELFPKLSVLENLLLGATVRPDPAMRRKTLERIFELFPVLANRQKQQAGRMSGGEQQMLAFGRALMAQPKMLLLDEPSIGLAPKVEEQLISAISDYSRENGIGVLIVEQNAMLVLEYAQHAYVVEQGRVALCGPAAEIRDDPAVIASYLG</sequence>
<dbReference type="GO" id="GO:0016887">
    <property type="term" value="F:ATP hydrolysis activity"/>
    <property type="evidence" value="ECO:0007669"/>
    <property type="project" value="InterPro"/>
</dbReference>
<gene>
    <name evidence="7" type="ORF">ABVK50_03175</name>
</gene>
<dbReference type="InterPro" id="IPR052156">
    <property type="entry name" value="BCAA_Transport_ATP-bd_LivF"/>
</dbReference>
<dbReference type="InterPro" id="IPR017871">
    <property type="entry name" value="ABC_transporter-like_CS"/>
</dbReference>
<dbReference type="Gene3D" id="3.40.50.300">
    <property type="entry name" value="P-loop containing nucleotide triphosphate hydrolases"/>
    <property type="match status" value="1"/>
</dbReference>
<evidence type="ECO:0000256" key="1">
    <source>
        <dbReference type="ARBA" id="ARBA00005417"/>
    </source>
</evidence>
<keyword evidence="3" id="KW-0547">Nucleotide-binding</keyword>
<dbReference type="Pfam" id="PF12399">
    <property type="entry name" value="BCA_ABC_TP_C"/>
    <property type="match status" value="1"/>
</dbReference>
<accession>A0AAU8CTY3</accession>
<dbReference type="InterPro" id="IPR003439">
    <property type="entry name" value="ABC_transporter-like_ATP-bd"/>
</dbReference>
<dbReference type="PANTHER" id="PTHR43820:SF4">
    <property type="entry name" value="HIGH-AFFINITY BRANCHED-CHAIN AMINO ACID TRANSPORT ATP-BINDING PROTEIN LIVF"/>
    <property type="match status" value="1"/>
</dbReference>
<dbReference type="SUPFAM" id="SSF52540">
    <property type="entry name" value="P-loop containing nucleoside triphosphate hydrolases"/>
    <property type="match status" value="1"/>
</dbReference>
<dbReference type="Pfam" id="PF00005">
    <property type="entry name" value="ABC_tran"/>
    <property type="match status" value="1"/>
</dbReference>
<dbReference type="RefSeq" id="WP_353642830.1">
    <property type="nucleotide sequence ID" value="NZ_CP159253.1"/>
</dbReference>
<evidence type="ECO:0000256" key="5">
    <source>
        <dbReference type="ARBA" id="ARBA00022970"/>
    </source>
</evidence>
<dbReference type="PANTHER" id="PTHR43820">
    <property type="entry name" value="HIGH-AFFINITY BRANCHED-CHAIN AMINO ACID TRANSPORT ATP-BINDING PROTEIN LIVF"/>
    <property type="match status" value="1"/>
</dbReference>
<comment type="similarity">
    <text evidence="1">Belongs to the ABC transporter superfamily.</text>
</comment>
<reference evidence="7" key="1">
    <citation type="submission" date="2024-06" db="EMBL/GenBank/DDBJ databases">
        <title>Mesorhizobium karijinii sp. nov., a symbiont of the iconic Swainsona formosa from arid Australia.</title>
        <authorList>
            <person name="Hill Y.J."/>
            <person name="Watkin E.L.J."/>
            <person name="O'Hara G.W."/>
            <person name="Terpolilli J."/>
            <person name="Tye M.L."/>
            <person name="Kohlmeier M.G."/>
        </authorList>
    </citation>
    <scope>NUCLEOTIDE SEQUENCE</scope>
    <source>
        <strain evidence="7">WSM2240</strain>
    </source>
</reference>
<evidence type="ECO:0000313" key="7">
    <source>
        <dbReference type="EMBL" id="XCG49635.1"/>
    </source>
</evidence>